<gene>
    <name evidence="3" type="ORF">GEOBRER4_n3208</name>
</gene>
<feature type="domain" description="Cytochrome c7-like" evidence="2">
    <location>
        <begin position="116"/>
        <end position="175"/>
    </location>
</feature>
<dbReference type="Gene3D" id="3.90.10.10">
    <property type="entry name" value="Cytochrome C3"/>
    <property type="match status" value="3"/>
</dbReference>
<feature type="domain" description="Cytochrome c7-like" evidence="2">
    <location>
        <begin position="190"/>
        <end position="252"/>
    </location>
</feature>
<dbReference type="PANTHER" id="PTHR39425:SF1">
    <property type="entry name" value="CYTOCHROME C7-LIKE DOMAIN-CONTAINING PROTEIN"/>
    <property type="match status" value="1"/>
</dbReference>
<proteinExistence type="predicted"/>
<keyword evidence="4" id="KW-1185">Reference proteome</keyword>
<feature type="chain" id="PRO_5030850684" evidence="1">
    <location>
        <begin position="24"/>
        <end position="253"/>
    </location>
</feature>
<dbReference type="AlphaFoldDB" id="A0A7R7IYG0"/>
<dbReference type="InterPro" id="IPR026352">
    <property type="entry name" value="Nanowire_3heme"/>
</dbReference>
<evidence type="ECO:0000313" key="4">
    <source>
        <dbReference type="Proteomes" id="UP000515472"/>
    </source>
</evidence>
<dbReference type="RefSeq" id="WP_185243084.1">
    <property type="nucleotide sequence ID" value="NZ_AP023213.1"/>
</dbReference>
<dbReference type="SUPFAM" id="SSF48695">
    <property type="entry name" value="Multiheme cytochromes"/>
    <property type="match status" value="1"/>
</dbReference>
<dbReference type="InterPro" id="IPR029467">
    <property type="entry name" value="Cyt_c7-like"/>
</dbReference>
<sequence length="253" mass="28028">MSFMRISMLVIAAAVMLWTAVQASDVFDIVFKPRYGGEVVFSHGIHTSSPKIADNCPTCHEKIYKTKSKKPVTMAQMEKGKSCGACHGRIAFPLSACGRCHAIRTITFAVPYVGNVNFLHKPHTDKFPCDACHNKLFFPGRNPHATMAEMEKGKSCGACHRGQKAFALRDCSRCHLAGNLLMKVVNAGPVTFSHGFHTALYRCTDCHPKIFPLDYTTPRVSMNEMESGKSCGACHDDYTAFTIRENCVRCHDM</sequence>
<evidence type="ECO:0000256" key="1">
    <source>
        <dbReference type="SAM" id="SignalP"/>
    </source>
</evidence>
<dbReference type="Pfam" id="PF14522">
    <property type="entry name" value="Cytochrome_C7"/>
    <property type="match status" value="3"/>
</dbReference>
<dbReference type="Proteomes" id="UP000515472">
    <property type="component" value="Chromosome"/>
</dbReference>
<reference evidence="3 4" key="1">
    <citation type="submission" date="2020-06" db="EMBL/GenBank/DDBJ databases">
        <title>Interaction of electrochemicaly active bacteria, Geobacter bremensis R4 on different carbon anode.</title>
        <authorList>
            <person name="Meng L."/>
            <person name="Yoshida N."/>
        </authorList>
    </citation>
    <scope>NUCLEOTIDE SEQUENCE [LARGE SCALE GENOMIC DNA]</scope>
    <source>
        <strain evidence="3 4">R4</strain>
    </source>
</reference>
<dbReference type="PANTHER" id="PTHR39425">
    <property type="entry name" value="LIPOPROTEIN CYTOCHROME C"/>
    <property type="match status" value="1"/>
</dbReference>
<keyword evidence="1" id="KW-0732">Signal</keyword>
<feature type="signal peptide" evidence="1">
    <location>
        <begin position="1"/>
        <end position="23"/>
    </location>
</feature>
<evidence type="ECO:0000259" key="2">
    <source>
        <dbReference type="Pfam" id="PF14522"/>
    </source>
</evidence>
<feature type="domain" description="Cytochrome c7-like" evidence="2">
    <location>
        <begin position="39"/>
        <end position="101"/>
    </location>
</feature>
<evidence type="ECO:0000313" key="3">
    <source>
        <dbReference type="EMBL" id="BCO11545.1"/>
    </source>
</evidence>
<dbReference type="InterPro" id="IPR036280">
    <property type="entry name" value="Multihaem_cyt_sf"/>
</dbReference>
<name>A0A7R7IYG0_9BACT</name>
<accession>A0A7R7IYG0</accession>
<protein>
    <submittedName>
        <fullName evidence="3">Cytochrome c family protein</fullName>
    </submittedName>
</protein>
<organism evidence="3 4">
    <name type="scientific">Citrifermentans bremense</name>
    <dbReference type="NCBI Taxonomy" id="60035"/>
    <lineage>
        <taxon>Bacteria</taxon>
        <taxon>Pseudomonadati</taxon>
        <taxon>Thermodesulfobacteriota</taxon>
        <taxon>Desulfuromonadia</taxon>
        <taxon>Geobacterales</taxon>
        <taxon>Geobacteraceae</taxon>
        <taxon>Citrifermentans</taxon>
    </lineage>
</organism>
<dbReference type="NCBIfam" id="TIGR04257">
    <property type="entry name" value="nanowire_3heme"/>
    <property type="match status" value="3"/>
</dbReference>
<dbReference type="EMBL" id="AP023213">
    <property type="protein sequence ID" value="BCO11545.1"/>
    <property type="molecule type" value="Genomic_DNA"/>
</dbReference>